<dbReference type="EMBL" id="AP022321">
    <property type="protein sequence ID" value="BBU35309.1"/>
    <property type="molecule type" value="Genomic_DNA"/>
</dbReference>
<accession>A0AB35HDY8</accession>
<evidence type="ECO:0000313" key="2">
    <source>
        <dbReference type="EMBL" id="MCB8606233.1"/>
    </source>
</evidence>
<evidence type="ECO:0000313" key="3">
    <source>
        <dbReference type="Proteomes" id="UP000509249"/>
    </source>
</evidence>
<dbReference type="EMBL" id="JAJDLA010000014">
    <property type="protein sequence ID" value="MCB8606233.1"/>
    <property type="molecule type" value="Genomic_DNA"/>
</dbReference>
<reference evidence="1 3" key="1">
    <citation type="journal article" date="2020" name="Int. J. Syst. Evol. Microbiol.">
        <title>Veillonella nakazawae sp. nov., an anaerobic gram-negative coccus isolated from the oral cavity of Japanese children.</title>
        <authorList>
            <person name="Mashima I."/>
            <person name="Theodorea C.F."/>
            <person name="Djais A.A."/>
            <person name="Kunihiro T."/>
            <person name="Kawamura Y."/>
            <person name="Otomo M."/>
            <person name="Saitoh M."/>
            <person name="Tamai R."/>
            <person name="Kiyoura Y."/>
        </authorList>
    </citation>
    <scope>NUCLEOTIDE SEQUENCE [LARGE SCALE GENOMIC DNA]</scope>
    <source>
        <strain evidence="1 3">T1-7</strain>
    </source>
</reference>
<dbReference type="RefSeq" id="WP_178885756.1">
    <property type="nucleotide sequence ID" value="NZ_AP022321.1"/>
</dbReference>
<dbReference type="Proteomes" id="UP000509249">
    <property type="component" value="Chromosome"/>
</dbReference>
<protein>
    <submittedName>
        <fullName evidence="2">Uncharacterized protein</fullName>
    </submittedName>
</protein>
<name>A0AB35HDY8_9FIRM</name>
<sequence length="190" mass="21883">MKKIAILLLLTIIFLPFTSNAISLNILKSHPELYTPIPTKQNMSIYYEPSQTKVIQYNPPYYTIETTSYYVAYQYNTIAEVTTYYNYDWNNSIENLIREAAIEVLNEKPSKDYEYFETASRKKLAEKLFNNSGITKVGGTTTYWALNGDYLNQEQNDNIPTEVKIGSPASSVANFAFKQVYNKPFTLDIK</sequence>
<reference evidence="2" key="2">
    <citation type="submission" date="2021-10" db="EMBL/GenBank/DDBJ databases">
        <title>Collection of gut derived symbiotic bacterial strains cultured from healthy donors.</title>
        <authorList>
            <person name="Lin H."/>
            <person name="Littmann E."/>
            <person name="Kohout C."/>
            <person name="Pamer E.G."/>
        </authorList>
    </citation>
    <scope>NUCLEOTIDE SEQUENCE</scope>
    <source>
        <strain evidence="2">DFI.4.35</strain>
    </source>
</reference>
<keyword evidence="3" id="KW-1185">Reference proteome</keyword>
<evidence type="ECO:0000313" key="4">
    <source>
        <dbReference type="Proteomes" id="UP001198010"/>
    </source>
</evidence>
<gene>
    <name evidence="2" type="ORF">LJD63_08155</name>
    <name evidence="1" type="ORF">VEIT17_17550</name>
</gene>
<proteinExistence type="predicted"/>
<organism evidence="2 4">
    <name type="scientific">Veillonella nakazawae</name>
    <dbReference type="NCBI Taxonomy" id="2682456"/>
    <lineage>
        <taxon>Bacteria</taxon>
        <taxon>Bacillati</taxon>
        <taxon>Bacillota</taxon>
        <taxon>Negativicutes</taxon>
        <taxon>Veillonellales</taxon>
        <taxon>Veillonellaceae</taxon>
        <taxon>Veillonella</taxon>
    </lineage>
</organism>
<evidence type="ECO:0000313" key="1">
    <source>
        <dbReference type="EMBL" id="BBU35309.1"/>
    </source>
</evidence>
<dbReference type="AlphaFoldDB" id="A0AB35HDY8"/>
<dbReference type="Proteomes" id="UP001198010">
    <property type="component" value="Unassembled WGS sequence"/>
</dbReference>